<dbReference type="GO" id="GO:0008233">
    <property type="term" value="F:peptidase activity"/>
    <property type="evidence" value="ECO:0007669"/>
    <property type="project" value="InterPro"/>
</dbReference>
<dbReference type="Pfam" id="PF00561">
    <property type="entry name" value="Abhydrolase_1"/>
    <property type="match status" value="1"/>
</dbReference>
<dbReference type="STRING" id="1117647.M5M_06475"/>
<evidence type="ECO:0000256" key="3">
    <source>
        <dbReference type="ARBA" id="ARBA00022801"/>
    </source>
</evidence>
<dbReference type="PRINTS" id="PR00793">
    <property type="entry name" value="PROAMNOPTASE"/>
</dbReference>
<dbReference type="Proteomes" id="UP000000466">
    <property type="component" value="Chromosome"/>
</dbReference>
<dbReference type="AlphaFoldDB" id="K4KJT6"/>
<keyword evidence="3 6" id="KW-0378">Hydrolase</keyword>
<evidence type="ECO:0000259" key="4">
    <source>
        <dbReference type="Pfam" id="PF00561"/>
    </source>
</evidence>
<keyword evidence="2" id="KW-0732">Signal</keyword>
<dbReference type="InterPro" id="IPR029058">
    <property type="entry name" value="AB_hydrolase_fold"/>
</dbReference>
<dbReference type="InterPro" id="IPR051601">
    <property type="entry name" value="Serine_prot/Carboxylest_S33"/>
</dbReference>
<sequence length="466" mass="50261">MAFAALSLTSIGAPASALEKTDCHLRGLPDKAECFSLIRPEDPANPNGKTFNLHAARVPALTPSKAEPLVFLAGGPGQSAIEVGGMVTQALRPLLADRDLVFLEQRGTGDSNGFNCVTDDEDPYADLFAEADLEAMTRACLDAFDGDPQHYNTPNAIDDFAAMVQALGYDKVHVYGGSYGTRAALVFMRAHPQLIRSVILDSMAPVQTVVGPFANHGHRALTLLFDECEANPGCNTTHPQLRDNFWALWARAGEAPIDVTVTHPTTFAPQRLRLDQTKLFHLVINFLYSQQQRQLLPVAIDAAADNNFAPLAGLMAAVSGGQGLYHGLTTNIVCNEDIRRQAPAAEETRTPFGDVSLSMWQRMCEHWPAYRLDDAHFEPVASDLPVLALSGRLDPVTPPAWGEETVASLSNAQHLVADNAAHIVGLKGCGPKLIQAFLRAPGAPLDNADCLAELPGVHFMLNQNNH</sequence>
<evidence type="ECO:0000313" key="6">
    <source>
        <dbReference type="EMBL" id="AFU98490.2"/>
    </source>
</evidence>
<protein>
    <submittedName>
        <fullName evidence="6">Alpha/beta hydrolase</fullName>
    </submittedName>
</protein>
<dbReference type="HOGENOM" id="CLU_025429_1_0_6"/>
<dbReference type="InterPro" id="IPR013595">
    <property type="entry name" value="Pept_S33_TAP-like_C"/>
</dbReference>
<proteinExistence type="inferred from homology"/>
<keyword evidence="7" id="KW-1185">Reference proteome</keyword>
<dbReference type="EMBL" id="CP003746">
    <property type="protein sequence ID" value="AFU98490.2"/>
    <property type="molecule type" value="Genomic_DNA"/>
</dbReference>
<dbReference type="KEGG" id="saga:M5M_06475"/>
<comment type="similarity">
    <text evidence="1">Belongs to the peptidase S33 family.</text>
</comment>
<gene>
    <name evidence="6" type="ordered locus">M5M_06475</name>
</gene>
<organism evidence="6 7">
    <name type="scientific">Simiduia agarivorans (strain DSM 21679 / JCM 13881 / BCRC 17597 / SA1)</name>
    <dbReference type="NCBI Taxonomy" id="1117647"/>
    <lineage>
        <taxon>Bacteria</taxon>
        <taxon>Pseudomonadati</taxon>
        <taxon>Pseudomonadota</taxon>
        <taxon>Gammaproteobacteria</taxon>
        <taxon>Cellvibrionales</taxon>
        <taxon>Cellvibrionaceae</taxon>
        <taxon>Simiduia</taxon>
    </lineage>
</organism>
<reference evidence="6 7" key="1">
    <citation type="journal article" date="2013" name="Genome Announc.">
        <title>Complete genome sequence of Simiduia agarivorans SA1(T), a marine bacterium able to degrade a variety of polysaccharides.</title>
        <authorList>
            <person name="Lin S.Y."/>
            <person name="Shieh W.Y."/>
            <person name="Chen J.S."/>
            <person name="Tang S.L."/>
        </authorList>
    </citation>
    <scope>NUCLEOTIDE SEQUENCE [LARGE SCALE GENOMIC DNA]</scope>
    <source>
        <strain evidence="7">DSM 21679 / JCM 13881 / BCRC 17597 / SA1</strain>
    </source>
</reference>
<feature type="domain" description="Peptidase S33 tripeptidyl aminopeptidase-like C-terminal" evidence="5">
    <location>
        <begin position="359"/>
        <end position="450"/>
    </location>
</feature>
<dbReference type="PANTHER" id="PTHR43248">
    <property type="entry name" value="2-SUCCINYL-6-HYDROXY-2,4-CYCLOHEXADIENE-1-CARBOXYLATE SYNTHASE"/>
    <property type="match status" value="1"/>
</dbReference>
<dbReference type="SUPFAM" id="SSF53474">
    <property type="entry name" value="alpha/beta-Hydrolases"/>
    <property type="match status" value="1"/>
</dbReference>
<evidence type="ECO:0000256" key="2">
    <source>
        <dbReference type="ARBA" id="ARBA00022729"/>
    </source>
</evidence>
<feature type="domain" description="AB hydrolase-1" evidence="4">
    <location>
        <begin position="68"/>
        <end position="203"/>
    </location>
</feature>
<accession>K4KJT6</accession>
<name>K4KJT6_SIMAS</name>
<dbReference type="Gene3D" id="3.40.50.1820">
    <property type="entry name" value="alpha/beta hydrolase"/>
    <property type="match status" value="1"/>
</dbReference>
<dbReference type="GO" id="GO:0006508">
    <property type="term" value="P:proteolysis"/>
    <property type="evidence" value="ECO:0007669"/>
    <property type="project" value="InterPro"/>
</dbReference>
<evidence type="ECO:0000259" key="5">
    <source>
        <dbReference type="Pfam" id="PF08386"/>
    </source>
</evidence>
<dbReference type="InterPro" id="IPR002410">
    <property type="entry name" value="Peptidase_S33"/>
</dbReference>
<dbReference type="eggNOG" id="COG1073">
    <property type="taxonomic scope" value="Bacteria"/>
</dbReference>
<dbReference type="PANTHER" id="PTHR43248:SF29">
    <property type="entry name" value="TRIPEPTIDYL AMINOPEPTIDASE"/>
    <property type="match status" value="1"/>
</dbReference>
<evidence type="ECO:0000313" key="7">
    <source>
        <dbReference type="Proteomes" id="UP000000466"/>
    </source>
</evidence>
<dbReference type="Pfam" id="PF08386">
    <property type="entry name" value="Abhydrolase_4"/>
    <property type="match status" value="1"/>
</dbReference>
<evidence type="ECO:0000256" key="1">
    <source>
        <dbReference type="ARBA" id="ARBA00010088"/>
    </source>
</evidence>
<dbReference type="InterPro" id="IPR000073">
    <property type="entry name" value="AB_hydrolase_1"/>
</dbReference>